<protein>
    <submittedName>
        <fullName evidence="3">Endo/exonuclease/phosphatase domain-containing protein</fullName>
    </submittedName>
</protein>
<gene>
    <name evidence="1" type="ORF">SSLN_LOCUS18092</name>
</gene>
<dbReference type="SUPFAM" id="SSF56219">
    <property type="entry name" value="DNase I-like"/>
    <property type="match status" value="1"/>
</dbReference>
<dbReference type="Proteomes" id="UP000275846">
    <property type="component" value="Unassembled WGS sequence"/>
</dbReference>
<dbReference type="WBParaSite" id="SSLN_0001877501-mRNA-1">
    <property type="protein sequence ID" value="SSLN_0001877501-mRNA-1"/>
    <property type="gene ID" value="SSLN_0001877501"/>
</dbReference>
<evidence type="ECO:0000313" key="3">
    <source>
        <dbReference type="WBParaSite" id="SSLN_0001877501-mRNA-1"/>
    </source>
</evidence>
<dbReference type="OrthoDB" id="10062692at2759"/>
<evidence type="ECO:0000313" key="2">
    <source>
        <dbReference type="Proteomes" id="UP000275846"/>
    </source>
</evidence>
<dbReference type="Gene3D" id="3.60.10.10">
    <property type="entry name" value="Endonuclease/exonuclease/phosphatase"/>
    <property type="match status" value="1"/>
</dbReference>
<name>A0A183TNP4_SCHSO</name>
<sequence>MEAARSRPLTLAAWNVLSLLDNPRSNRPERRTAPVARELARYKVDISGHSKTLFYEQGQLEEDINDRLISLRLPLLGDQFATIISAYAPPMISSAATKDEFYEDLNALLATVLKEDKLIVLVDFNARVGTDHAA</sequence>
<dbReference type="InterPro" id="IPR036691">
    <property type="entry name" value="Endo/exonu/phosph_ase_sf"/>
</dbReference>
<dbReference type="EMBL" id="UYSU01043664">
    <property type="protein sequence ID" value="VDM04478.1"/>
    <property type="molecule type" value="Genomic_DNA"/>
</dbReference>
<accession>A0A183TNP4</accession>
<organism evidence="3">
    <name type="scientific">Schistocephalus solidus</name>
    <name type="common">Tapeworm</name>
    <dbReference type="NCBI Taxonomy" id="70667"/>
    <lineage>
        <taxon>Eukaryota</taxon>
        <taxon>Metazoa</taxon>
        <taxon>Spiralia</taxon>
        <taxon>Lophotrochozoa</taxon>
        <taxon>Platyhelminthes</taxon>
        <taxon>Cestoda</taxon>
        <taxon>Eucestoda</taxon>
        <taxon>Diphyllobothriidea</taxon>
        <taxon>Diphyllobothriidae</taxon>
        <taxon>Schistocephalus</taxon>
    </lineage>
</organism>
<proteinExistence type="predicted"/>
<dbReference type="AlphaFoldDB" id="A0A183TNP4"/>
<evidence type="ECO:0000313" key="1">
    <source>
        <dbReference type="EMBL" id="VDM04478.1"/>
    </source>
</evidence>
<reference evidence="3" key="1">
    <citation type="submission" date="2016-06" db="UniProtKB">
        <authorList>
            <consortium name="WormBaseParasite"/>
        </authorList>
    </citation>
    <scope>IDENTIFICATION</scope>
</reference>
<reference evidence="1 2" key="2">
    <citation type="submission" date="2018-11" db="EMBL/GenBank/DDBJ databases">
        <authorList>
            <consortium name="Pathogen Informatics"/>
        </authorList>
    </citation>
    <scope>NUCLEOTIDE SEQUENCE [LARGE SCALE GENOMIC DNA]</scope>
    <source>
        <strain evidence="1 2">NST_G2</strain>
    </source>
</reference>
<keyword evidence="2" id="KW-1185">Reference proteome</keyword>